<reference evidence="1" key="1">
    <citation type="submission" date="2019-11" db="EMBL/GenBank/DDBJ databases">
        <authorList>
            <person name="Feng L."/>
        </authorList>
    </citation>
    <scope>NUCLEOTIDE SEQUENCE</scope>
    <source>
        <strain evidence="1">RgnavusLFYP36</strain>
    </source>
</reference>
<proteinExistence type="predicted"/>
<dbReference type="Pfam" id="PF10711">
    <property type="entry name" value="DUF2513"/>
    <property type="match status" value="1"/>
</dbReference>
<dbReference type="InterPro" id="IPR019650">
    <property type="entry name" value="DUF2513"/>
</dbReference>
<organism evidence="1">
    <name type="scientific">Mediterraneibacter gnavus</name>
    <name type="common">Ruminococcus gnavus</name>
    <dbReference type="NCBI Taxonomy" id="33038"/>
    <lineage>
        <taxon>Bacteria</taxon>
        <taxon>Bacillati</taxon>
        <taxon>Bacillota</taxon>
        <taxon>Clostridia</taxon>
        <taxon>Lachnospirales</taxon>
        <taxon>Lachnospiraceae</taxon>
        <taxon>Mediterraneibacter</taxon>
    </lineage>
</organism>
<dbReference type="EMBL" id="CACRUU010000029">
    <property type="protein sequence ID" value="VYT82033.1"/>
    <property type="molecule type" value="Genomic_DNA"/>
</dbReference>
<sequence>MRLDLDCIHSILVSLADNLQPDEYGNISPINPLELYQSELSQYSQNEVLYWIRQLMDSDIIVSGKKYVSDPLPQIKDLSMIGYQFIESVGPESTWDKVKPKLLDFSFNSLLTLVQKCIELGISYIG</sequence>
<protein>
    <recommendedName>
        <fullName evidence="2">DUF2513 domain-containing protein</fullName>
    </recommendedName>
</protein>
<accession>A0A6N2ZTL5</accession>
<evidence type="ECO:0008006" key="2">
    <source>
        <dbReference type="Google" id="ProtNLM"/>
    </source>
</evidence>
<dbReference type="AlphaFoldDB" id="A0A6N2ZTL5"/>
<gene>
    <name evidence="1" type="ORF">RGLFYP36_03280</name>
</gene>
<name>A0A6N2ZTL5_MEDGN</name>
<dbReference type="RefSeq" id="WP_156733727.1">
    <property type="nucleotide sequence ID" value="NZ_CACRUU010000029.1"/>
</dbReference>
<evidence type="ECO:0000313" key="1">
    <source>
        <dbReference type="EMBL" id="VYT82033.1"/>
    </source>
</evidence>